<proteinExistence type="predicted"/>
<feature type="transmembrane region" description="Helical" evidence="1">
    <location>
        <begin position="12"/>
        <end position="30"/>
    </location>
</feature>
<organism evidence="2 3">
    <name type="scientific">Aulographum hederae CBS 113979</name>
    <dbReference type="NCBI Taxonomy" id="1176131"/>
    <lineage>
        <taxon>Eukaryota</taxon>
        <taxon>Fungi</taxon>
        <taxon>Dikarya</taxon>
        <taxon>Ascomycota</taxon>
        <taxon>Pezizomycotina</taxon>
        <taxon>Dothideomycetes</taxon>
        <taxon>Pleosporomycetidae</taxon>
        <taxon>Aulographales</taxon>
        <taxon>Aulographaceae</taxon>
    </lineage>
</organism>
<name>A0A6G1GS02_9PEZI</name>
<sequence>MILPQYGNPQHHFCIYIFLFVSLFHASVSFQCPLFSSLVLQGSLSSVSQLISFDKEPSLFRNSRTLQSWPTSICLPCNEGQKDADGSDSDGNAPNDDIAADILVHDLHQGFVAKADFLKVSMSNYV</sequence>
<keyword evidence="1" id="KW-1133">Transmembrane helix</keyword>
<dbReference type="EMBL" id="ML977174">
    <property type="protein sequence ID" value="KAF1983529.1"/>
    <property type="molecule type" value="Genomic_DNA"/>
</dbReference>
<reference evidence="2" key="1">
    <citation type="journal article" date="2020" name="Stud. Mycol.">
        <title>101 Dothideomycetes genomes: a test case for predicting lifestyles and emergence of pathogens.</title>
        <authorList>
            <person name="Haridas S."/>
            <person name="Albert R."/>
            <person name="Binder M."/>
            <person name="Bloem J."/>
            <person name="Labutti K."/>
            <person name="Salamov A."/>
            <person name="Andreopoulos B."/>
            <person name="Baker S."/>
            <person name="Barry K."/>
            <person name="Bills G."/>
            <person name="Bluhm B."/>
            <person name="Cannon C."/>
            <person name="Castanera R."/>
            <person name="Culley D."/>
            <person name="Daum C."/>
            <person name="Ezra D."/>
            <person name="Gonzalez J."/>
            <person name="Henrissat B."/>
            <person name="Kuo A."/>
            <person name="Liang C."/>
            <person name="Lipzen A."/>
            <person name="Lutzoni F."/>
            <person name="Magnuson J."/>
            <person name="Mondo S."/>
            <person name="Nolan M."/>
            <person name="Ohm R."/>
            <person name="Pangilinan J."/>
            <person name="Park H.-J."/>
            <person name="Ramirez L."/>
            <person name="Alfaro M."/>
            <person name="Sun H."/>
            <person name="Tritt A."/>
            <person name="Yoshinaga Y."/>
            <person name="Zwiers L.-H."/>
            <person name="Turgeon B."/>
            <person name="Goodwin S."/>
            <person name="Spatafora J."/>
            <person name="Crous P."/>
            <person name="Grigoriev I."/>
        </authorList>
    </citation>
    <scope>NUCLEOTIDE SEQUENCE</scope>
    <source>
        <strain evidence="2">CBS 113979</strain>
    </source>
</reference>
<protein>
    <submittedName>
        <fullName evidence="2">Uncharacterized protein</fullName>
    </submittedName>
</protein>
<keyword evidence="1" id="KW-0812">Transmembrane</keyword>
<evidence type="ECO:0000256" key="1">
    <source>
        <dbReference type="SAM" id="Phobius"/>
    </source>
</evidence>
<evidence type="ECO:0000313" key="2">
    <source>
        <dbReference type="EMBL" id="KAF1983529.1"/>
    </source>
</evidence>
<evidence type="ECO:0000313" key="3">
    <source>
        <dbReference type="Proteomes" id="UP000800041"/>
    </source>
</evidence>
<keyword evidence="3" id="KW-1185">Reference proteome</keyword>
<dbReference type="Proteomes" id="UP000800041">
    <property type="component" value="Unassembled WGS sequence"/>
</dbReference>
<keyword evidence="1" id="KW-0472">Membrane</keyword>
<dbReference type="AlphaFoldDB" id="A0A6G1GS02"/>
<gene>
    <name evidence="2" type="ORF">K402DRAFT_163599</name>
</gene>
<accession>A0A6G1GS02</accession>